<accession>A0A1D8GHK5</accession>
<dbReference type="AlphaFoldDB" id="A0A1D8GHK5"/>
<sequence>MIIKSSFIKVKVLLLLTIVFFVTISCAACNKKIDEKPSKYLIDIEVVNKTNLKIDYLELYEFGKNWEYLITKAYENEDGYVHFAISYNKDSNFYIQGSVDQKEVKKYEFDLHGFDQVYTKQTLYIYLIRNEDGRFELQK</sequence>
<evidence type="ECO:0000313" key="2">
    <source>
        <dbReference type="Proteomes" id="UP000095743"/>
    </source>
</evidence>
<dbReference type="Proteomes" id="UP000095743">
    <property type="component" value="Chromosome"/>
</dbReference>
<organism evidence="1 2">
    <name type="scientific">Geosporobacter ferrireducens</name>
    <dbReference type="NCBI Taxonomy" id="1424294"/>
    <lineage>
        <taxon>Bacteria</taxon>
        <taxon>Bacillati</taxon>
        <taxon>Bacillota</taxon>
        <taxon>Clostridia</taxon>
        <taxon>Peptostreptococcales</taxon>
        <taxon>Thermotaleaceae</taxon>
        <taxon>Geosporobacter</taxon>
    </lineage>
</organism>
<dbReference type="KEGG" id="gfe:Gferi_12720"/>
<gene>
    <name evidence="1" type="ORF">Gferi_12720</name>
</gene>
<name>A0A1D8GHK5_9FIRM</name>
<keyword evidence="2" id="KW-1185">Reference proteome</keyword>
<dbReference type="PROSITE" id="PS51257">
    <property type="entry name" value="PROKAR_LIPOPROTEIN"/>
    <property type="match status" value="1"/>
</dbReference>
<proteinExistence type="predicted"/>
<dbReference type="RefSeq" id="WP_069977074.1">
    <property type="nucleotide sequence ID" value="NZ_CP017269.1"/>
</dbReference>
<evidence type="ECO:0000313" key="1">
    <source>
        <dbReference type="EMBL" id="AOT70379.1"/>
    </source>
</evidence>
<dbReference type="EMBL" id="CP017269">
    <property type="protein sequence ID" value="AOT70379.1"/>
    <property type="molecule type" value="Genomic_DNA"/>
</dbReference>
<reference evidence="1 2" key="1">
    <citation type="submission" date="2016-09" db="EMBL/GenBank/DDBJ databases">
        <title>Genomic analysis reveals versatility of anaerobic energy metabolism of Geosporobacter ferrireducens IRF9 of phylum Firmicutes.</title>
        <authorList>
            <person name="Kim S.-J."/>
        </authorList>
    </citation>
    <scope>NUCLEOTIDE SEQUENCE [LARGE SCALE GENOMIC DNA]</scope>
    <source>
        <strain evidence="1 2">IRF9</strain>
    </source>
</reference>
<protein>
    <submittedName>
        <fullName evidence="1">Uncharacterized protein</fullName>
    </submittedName>
</protein>